<dbReference type="RefSeq" id="WP_196955987.1">
    <property type="nucleotide sequence ID" value="NZ_JADWYK010000010.1"/>
</dbReference>
<comment type="caution">
    <text evidence="1">The sequence shown here is derived from an EMBL/GenBank/DDBJ whole genome shotgun (WGS) entry which is preliminary data.</text>
</comment>
<evidence type="ECO:0000313" key="1">
    <source>
        <dbReference type="EMBL" id="MBG8554964.1"/>
    </source>
</evidence>
<keyword evidence="2" id="KW-1185">Reference proteome</keyword>
<proteinExistence type="predicted"/>
<dbReference type="EMBL" id="JADWYK010000010">
    <property type="protein sequence ID" value="MBG8554964.1"/>
    <property type="molecule type" value="Genomic_DNA"/>
</dbReference>
<accession>A0ABS0L4A4</accession>
<dbReference type="Proteomes" id="UP000601099">
    <property type="component" value="Unassembled WGS sequence"/>
</dbReference>
<reference evidence="1 2" key="1">
    <citation type="submission" date="2020-11" db="EMBL/GenBank/DDBJ databases">
        <title>Hymenobacter sp.</title>
        <authorList>
            <person name="Kim M.K."/>
        </authorList>
    </citation>
    <scope>NUCLEOTIDE SEQUENCE [LARGE SCALE GENOMIC DNA]</scope>
    <source>
        <strain evidence="1 2">BT594</strain>
    </source>
</reference>
<sequence>MPVRTVVAHQLPAEATGALVLGNFLTYFDVAGVALTCLHQGQLYHFAQWRTQWGKIMALGQCRYLAPAQYEQLWLAAPTGGPVSATGIPAQLTGLTDEQVLRRFFRLIACDAAVLQYNATNTDSQAFWQWRNATGQAWIKQVATRRLFDSHQPLWNEVPWKGQAICPATFAEVIRLTGQDSRNATAARAVRYKWSAEQVEELNLRHSAGR</sequence>
<gene>
    <name evidence="1" type="ORF">I5L79_15520</name>
</gene>
<evidence type="ECO:0000313" key="2">
    <source>
        <dbReference type="Proteomes" id="UP000601099"/>
    </source>
</evidence>
<protein>
    <submittedName>
        <fullName evidence="1">Uncharacterized protein</fullName>
    </submittedName>
</protein>
<organism evidence="1 2">
    <name type="scientific">Hymenobacter guriensis</name>
    <dbReference type="NCBI Taxonomy" id="2793065"/>
    <lineage>
        <taxon>Bacteria</taxon>
        <taxon>Pseudomonadati</taxon>
        <taxon>Bacteroidota</taxon>
        <taxon>Cytophagia</taxon>
        <taxon>Cytophagales</taxon>
        <taxon>Hymenobacteraceae</taxon>
        <taxon>Hymenobacter</taxon>
    </lineage>
</organism>
<name>A0ABS0L4A4_9BACT</name>